<keyword evidence="3" id="KW-1185">Reference proteome</keyword>
<accession>A0A5B0LZ66</accession>
<evidence type="ECO:0000313" key="2">
    <source>
        <dbReference type="EMBL" id="KAA1069183.1"/>
    </source>
</evidence>
<feature type="chain" id="PRO_5023032864" evidence="1">
    <location>
        <begin position="22"/>
        <end position="143"/>
    </location>
</feature>
<evidence type="ECO:0000313" key="3">
    <source>
        <dbReference type="Proteomes" id="UP000324748"/>
    </source>
</evidence>
<comment type="caution">
    <text evidence="2">The sequence shown here is derived from an EMBL/GenBank/DDBJ whole genome shotgun (WGS) entry which is preliminary data.</text>
</comment>
<protein>
    <submittedName>
        <fullName evidence="2">Uncharacterized protein</fullName>
    </submittedName>
</protein>
<proteinExistence type="predicted"/>
<dbReference type="AlphaFoldDB" id="A0A5B0LZ66"/>
<gene>
    <name evidence="2" type="ORF">PGT21_015488</name>
</gene>
<reference evidence="2 3" key="1">
    <citation type="submission" date="2019-05" db="EMBL/GenBank/DDBJ databases">
        <title>Emergence of the Ug99 lineage of the wheat stem rust pathogen through somatic hybridization.</title>
        <authorList>
            <person name="Li F."/>
            <person name="Upadhyaya N.M."/>
            <person name="Sperschneider J."/>
            <person name="Matny O."/>
            <person name="Nguyen-Phuc H."/>
            <person name="Mago R."/>
            <person name="Raley C."/>
            <person name="Miller M.E."/>
            <person name="Silverstein K.A.T."/>
            <person name="Henningsen E."/>
            <person name="Hirsch C.D."/>
            <person name="Visser B."/>
            <person name="Pretorius Z.A."/>
            <person name="Steffenson B.J."/>
            <person name="Schwessinger B."/>
            <person name="Dodds P.N."/>
            <person name="Figueroa M."/>
        </authorList>
    </citation>
    <scope>NUCLEOTIDE SEQUENCE [LARGE SCALE GENOMIC DNA]</scope>
    <source>
        <strain evidence="2">21-0</strain>
    </source>
</reference>
<evidence type="ECO:0000256" key="1">
    <source>
        <dbReference type="SAM" id="SignalP"/>
    </source>
</evidence>
<feature type="signal peptide" evidence="1">
    <location>
        <begin position="1"/>
        <end position="21"/>
    </location>
</feature>
<name>A0A5B0LZ66_PUCGR</name>
<sequence length="143" mass="16495">MLYLQRLSFIVVILLPQGWHCMPMSYEQFLKGEIMAGSNARELTGGNHKQLSQMDTKKDDLKSIIKPVEYQEKDQIDTTILNQLLDTKQARETVHDNNQEHILDSIDGLKEFHKHTHQVSGTPGISLGNSWDQPELFFMLNSW</sequence>
<dbReference type="Proteomes" id="UP000324748">
    <property type="component" value="Unassembled WGS sequence"/>
</dbReference>
<keyword evidence="1" id="KW-0732">Signal</keyword>
<organism evidence="2 3">
    <name type="scientific">Puccinia graminis f. sp. tritici</name>
    <dbReference type="NCBI Taxonomy" id="56615"/>
    <lineage>
        <taxon>Eukaryota</taxon>
        <taxon>Fungi</taxon>
        <taxon>Dikarya</taxon>
        <taxon>Basidiomycota</taxon>
        <taxon>Pucciniomycotina</taxon>
        <taxon>Pucciniomycetes</taxon>
        <taxon>Pucciniales</taxon>
        <taxon>Pucciniaceae</taxon>
        <taxon>Puccinia</taxon>
    </lineage>
</organism>
<dbReference type="EMBL" id="VSWC01000183">
    <property type="protein sequence ID" value="KAA1069183.1"/>
    <property type="molecule type" value="Genomic_DNA"/>
</dbReference>